<sequence length="149" mass="17091">MFMLGEFNKLYYEYFEFLLLFNIYLILEFVLDSAFCSFDDYNWDWSLQHVSATCIPAPLTAMVAIAPRVFHIGECGVHHRGKDCSSDRVVHKVMRVLSSSSNHLFPETLTVHQSFRKPFKAPKGNGGWGDFRDHRLCCSQVKNASVDCS</sequence>
<evidence type="ECO:0000256" key="6">
    <source>
        <dbReference type="ARBA" id="ARBA00022692"/>
    </source>
</evidence>
<dbReference type="GO" id="GO:0006487">
    <property type="term" value="P:protein N-linked glycosylation"/>
    <property type="evidence" value="ECO:0007669"/>
    <property type="project" value="TreeGrafter"/>
</dbReference>
<evidence type="ECO:0000256" key="13">
    <source>
        <dbReference type="ARBA" id="ARBA00023180"/>
    </source>
</evidence>
<dbReference type="GO" id="GO:0000139">
    <property type="term" value="C:Golgi membrane"/>
    <property type="evidence" value="ECO:0007669"/>
    <property type="project" value="UniProtKB-SubCell"/>
</dbReference>
<dbReference type="EMBL" id="JABXBU010000030">
    <property type="protein sequence ID" value="KAF8785166.1"/>
    <property type="molecule type" value="Genomic_DNA"/>
</dbReference>
<evidence type="ECO:0000256" key="8">
    <source>
        <dbReference type="ARBA" id="ARBA00022968"/>
    </source>
</evidence>
<keyword evidence="9" id="KW-1133">Transmembrane helix</keyword>
<evidence type="ECO:0000256" key="11">
    <source>
        <dbReference type="ARBA" id="ARBA00023136"/>
    </source>
</evidence>
<keyword evidence="4" id="KW-0328">Glycosyltransferase</keyword>
<keyword evidence="11" id="KW-0472">Membrane</keyword>
<feature type="disulfide bond" evidence="16">
    <location>
        <begin position="75"/>
        <end position="84"/>
    </location>
</feature>
<evidence type="ECO:0000256" key="7">
    <source>
        <dbReference type="ARBA" id="ARBA00022723"/>
    </source>
</evidence>
<keyword evidence="7 15" id="KW-0479">Metal-binding</keyword>
<evidence type="ECO:0000256" key="4">
    <source>
        <dbReference type="ARBA" id="ARBA00022676"/>
    </source>
</evidence>
<dbReference type="GO" id="GO:0046872">
    <property type="term" value="F:metal ion binding"/>
    <property type="evidence" value="ECO:0007669"/>
    <property type="project" value="UniProtKB-KW"/>
</dbReference>
<reference evidence="17" key="1">
    <citation type="journal article" date="2020" name="bioRxiv">
        <title>Chromosome-level reference genome of the European wasp spider Argiope bruennichi: a resource for studies on range expansion and evolutionary adaptation.</title>
        <authorList>
            <person name="Sheffer M.M."/>
            <person name="Hoppe A."/>
            <person name="Krehenwinkel H."/>
            <person name="Uhl G."/>
            <person name="Kuss A.W."/>
            <person name="Jensen L."/>
            <person name="Jensen C."/>
            <person name="Gillespie R.G."/>
            <person name="Hoff K.J."/>
            <person name="Prost S."/>
        </authorList>
    </citation>
    <scope>NUCLEOTIDE SEQUENCE</scope>
</reference>
<accession>A0A8T0F1Y6</accession>
<comment type="pathway">
    <text evidence="3">Protein modification; protein glycosylation.</text>
</comment>
<evidence type="ECO:0000313" key="18">
    <source>
        <dbReference type="Proteomes" id="UP000807504"/>
    </source>
</evidence>
<dbReference type="Proteomes" id="UP000807504">
    <property type="component" value="Unassembled WGS sequence"/>
</dbReference>
<dbReference type="PANTHER" id="PTHR12871">
    <property type="entry name" value="BETA-1,2-N-ACETYLGLUCOSAMINYLTRANSFERASE II"/>
    <property type="match status" value="1"/>
</dbReference>
<dbReference type="AlphaFoldDB" id="A0A8T0F1Y6"/>
<dbReference type="GO" id="GO:0008455">
    <property type="term" value="F:alpha-1,6-mannosylglycoprotein 2-beta-N-acetylglucosaminyltransferase activity"/>
    <property type="evidence" value="ECO:0007669"/>
    <property type="project" value="InterPro"/>
</dbReference>
<reference evidence="17" key="2">
    <citation type="submission" date="2020-06" db="EMBL/GenBank/DDBJ databases">
        <authorList>
            <person name="Sheffer M."/>
        </authorList>
    </citation>
    <scope>NUCLEOTIDE SEQUENCE</scope>
</reference>
<name>A0A8T0F1Y6_ARGBR</name>
<keyword evidence="10" id="KW-0333">Golgi apparatus</keyword>
<gene>
    <name evidence="17" type="ORF">HNY73_010743</name>
</gene>
<keyword evidence="8" id="KW-0735">Signal-anchor</keyword>
<dbReference type="PANTHER" id="PTHR12871:SF0">
    <property type="entry name" value="ALPHA-1,6-MANNOSYL-GLYCOPROTEIN 2-BETA-N-ACETYLGLUCOSAMINYLTRANSFERASE"/>
    <property type="match status" value="1"/>
</dbReference>
<keyword evidence="18" id="KW-1185">Reference proteome</keyword>
<keyword evidence="6" id="KW-0812">Transmembrane</keyword>
<dbReference type="GO" id="GO:0009312">
    <property type="term" value="P:oligosaccharide biosynthetic process"/>
    <property type="evidence" value="ECO:0007669"/>
    <property type="project" value="InterPro"/>
</dbReference>
<dbReference type="GO" id="GO:0005795">
    <property type="term" value="C:Golgi stack"/>
    <property type="evidence" value="ECO:0007669"/>
    <property type="project" value="InterPro"/>
</dbReference>
<proteinExistence type="predicted"/>
<evidence type="ECO:0000256" key="10">
    <source>
        <dbReference type="ARBA" id="ARBA00023034"/>
    </source>
</evidence>
<organism evidence="17 18">
    <name type="scientific">Argiope bruennichi</name>
    <name type="common">Wasp spider</name>
    <name type="synonym">Aranea bruennichi</name>
    <dbReference type="NCBI Taxonomy" id="94029"/>
    <lineage>
        <taxon>Eukaryota</taxon>
        <taxon>Metazoa</taxon>
        <taxon>Ecdysozoa</taxon>
        <taxon>Arthropoda</taxon>
        <taxon>Chelicerata</taxon>
        <taxon>Arachnida</taxon>
        <taxon>Araneae</taxon>
        <taxon>Araneomorphae</taxon>
        <taxon>Entelegynae</taxon>
        <taxon>Araneoidea</taxon>
        <taxon>Araneidae</taxon>
        <taxon>Argiope</taxon>
    </lineage>
</organism>
<evidence type="ECO:0000256" key="1">
    <source>
        <dbReference type="ARBA" id="ARBA00001936"/>
    </source>
</evidence>
<evidence type="ECO:0000256" key="12">
    <source>
        <dbReference type="ARBA" id="ARBA00023157"/>
    </source>
</evidence>
<evidence type="ECO:0000256" key="9">
    <source>
        <dbReference type="ARBA" id="ARBA00022989"/>
    </source>
</evidence>
<dbReference type="Pfam" id="PF05060">
    <property type="entry name" value="MGAT2"/>
    <property type="match status" value="1"/>
</dbReference>
<dbReference type="InterPro" id="IPR007754">
    <property type="entry name" value="GlcNAc_II"/>
</dbReference>
<comment type="cofactor">
    <cofactor evidence="1 15">
        <name>Mn(2+)</name>
        <dbReference type="ChEBI" id="CHEBI:29035"/>
    </cofactor>
</comment>
<comment type="caution">
    <text evidence="17">The sequence shown here is derived from an EMBL/GenBank/DDBJ whole genome shotgun (WGS) entry which is preliminary data.</text>
</comment>
<protein>
    <submittedName>
        <fullName evidence="17">Alpha-1 like protein</fullName>
    </submittedName>
</protein>
<evidence type="ECO:0000256" key="5">
    <source>
        <dbReference type="ARBA" id="ARBA00022679"/>
    </source>
</evidence>
<evidence type="ECO:0000256" key="2">
    <source>
        <dbReference type="ARBA" id="ARBA00004323"/>
    </source>
</evidence>
<feature type="disulfide bond" evidence="16">
    <location>
        <begin position="36"/>
        <end position="137"/>
    </location>
</feature>
<evidence type="ECO:0000256" key="16">
    <source>
        <dbReference type="PIRSR" id="PIRSR607754-3"/>
    </source>
</evidence>
<feature type="binding site" evidence="15">
    <location>
        <position position="71"/>
    </location>
    <ligand>
        <name>Mn(2+)</name>
        <dbReference type="ChEBI" id="CHEBI:29035"/>
    </ligand>
</feature>
<keyword evidence="5" id="KW-0808">Transferase</keyword>
<keyword evidence="13" id="KW-0325">Glycoprotein</keyword>
<evidence type="ECO:0000313" key="17">
    <source>
        <dbReference type="EMBL" id="KAF8785166.1"/>
    </source>
</evidence>
<keyword evidence="12 16" id="KW-1015">Disulfide bond</keyword>
<comment type="subcellular location">
    <subcellularLocation>
        <location evidence="2">Golgi apparatus membrane</location>
        <topology evidence="2">Single-pass type II membrane protein</topology>
    </subcellularLocation>
</comment>
<evidence type="ECO:0000256" key="14">
    <source>
        <dbReference type="ARBA" id="ARBA00023211"/>
    </source>
</evidence>
<evidence type="ECO:0000256" key="3">
    <source>
        <dbReference type="ARBA" id="ARBA00004922"/>
    </source>
</evidence>
<evidence type="ECO:0000256" key="15">
    <source>
        <dbReference type="PIRSR" id="PIRSR607754-2"/>
    </source>
</evidence>
<keyword evidence="14 15" id="KW-0464">Manganese</keyword>